<dbReference type="SUPFAM" id="SSF57667">
    <property type="entry name" value="beta-beta-alpha zinc fingers"/>
    <property type="match status" value="1"/>
</dbReference>
<evidence type="ECO:0000259" key="10">
    <source>
        <dbReference type="PROSITE" id="PS50157"/>
    </source>
</evidence>
<dbReference type="GO" id="GO:0006357">
    <property type="term" value="P:regulation of transcription by RNA polymerase II"/>
    <property type="evidence" value="ECO:0007669"/>
    <property type="project" value="TreeGrafter"/>
</dbReference>
<evidence type="ECO:0000256" key="5">
    <source>
        <dbReference type="ARBA" id="ARBA00023015"/>
    </source>
</evidence>
<evidence type="ECO:0000256" key="4">
    <source>
        <dbReference type="ARBA" id="ARBA00022833"/>
    </source>
</evidence>
<dbReference type="GO" id="GO:0008270">
    <property type="term" value="F:zinc ion binding"/>
    <property type="evidence" value="ECO:0007669"/>
    <property type="project" value="UniProtKB-KW"/>
</dbReference>
<evidence type="ECO:0000256" key="9">
    <source>
        <dbReference type="SAM" id="MobiDB-lite"/>
    </source>
</evidence>
<keyword evidence="7" id="KW-0539">Nucleus</keyword>
<name>A0A5J4V008_9EUKA</name>
<dbReference type="OrthoDB" id="6077919at2759"/>
<evidence type="ECO:0000313" key="11">
    <source>
        <dbReference type="EMBL" id="KAA6376038.1"/>
    </source>
</evidence>
<dbReference type="InterPro" id="IPR013087">
    <property type="entry name" value="Znf_C2H2_type"/>
</dbReference>
<accession>A0A5J4V008</accession>
<keyword evidence="5" id="KW-0805">Transcription regulation</keyword>
<gene>
    <name evidence="11" type="ORF">EZS28_028436</name>
</gene>
<sequence>MSKKIKTSEDNDKIKCPACKKDLKSKEELEQHSFTHDFDHDTNFCHHPDCGEFFINQALLLSHINNTHKGKKAFPCKSKGCQTSFHTPGRLAEHMKMYHADELNESDFSEELQNDEKLKTGQKKKRKAKKVPKLKPSNTPFKGRRCPVVMNEEQTKKFNLWFPKNPIFECWHKGCCRQFKSEYGLDVHKLQHKKKDE</sequence>
<dbReference type="Gene3D" id="3.30.160.60">
    <property type="entry name" value="Classic Zinc Finger"/>
    <property type="match status" value="2"/>
</dbReference>
<dbReference type="AlphaFoldDB" id="A0A5J4V008"/>
<evidence type="ECO:0000256" key="7">
    <source>
        <dbReference type="ARBA" id="ARBA00023242"/>
    </source>
</evidence>
<dbReference type="PANTHER" id="PTHR46179">
    <property type="entry name" value="ZINC FINGER PROTEIN"/>
    <property type="match status" value="1"/>
</dbReference>
<dbReference type="GO" id="GO:0005634">
    <property type="term" value="C:nucleus"/>
    <property type="evidence" value="ECO:0007669"/>
    <property type="project" value="UniProtKB-SubCell"/>
</dbReference>
<feature type="region of interest" description="Disordered" evidence="9">
    <location>
        <begin position="109"/>
        <end position="143"/>
    </location>
</feature>
<dbReference type="PROSITE" id="PS50157">
    <property type="entry name" value="ZINC_FINGER_C2H2_2"/>
    <property type="match status" value="2"/>
</dbReference>
<comment type="subcellular location">
    <subcellularLocation>
        <location evidence="1">Nucleus</location>
    </subcellularLocation>
</comment>
<feature type="domain" description="C2H2-type" evidence="10">
    <location>
        <begin position="74"/>
        <end position="104"/>
    </location>
</feature>
<keyword evidence="2" id="KW-0479">Metal-binding</keyword>
<evidence type="ECO:0000256" key="1">
    <source>
        <dbReference type="ARBA" id="ARBA00004123"/>
    </source>
</evidence>
<dbReference type="PROSITE" id="PS00028">
    <property type="entry name" value="ZINC_FINGER_C2H2_1"/>
    <property type="match status" value="4"/>
</dbReference>
<evidence type="ECO:0000256" key="2">
    <source>
        <dbReference type="ARBA" id="ARBA00022723"/>
    </source>
</evidence>
<dbReference type="InterPro" id="IPR051061">
    <property type="entry name" value="Zinc_finger_trans_reg"/>
</dbReference>
<organism evidence="11 12">
    <name type="scientific">Streblomastix strix</name>
    <dbReference type="NCBI Taxonomy" id="222440"/>
    <lineage>
        <taxon>Eukaryota</taxon>
        <taxon>Metamonada</taxon>
        <taxon>Preaxostyla</taxon>
        <taxon>Oxymonadida</taxon>
        <taxon>Streblomastigidae</taxon>
        <taxon>Streblomastix</taxon>
    </lineage>
</organism>
<comment type="caution">
    <text evidence="11">The sequence shown here is derived from an EMBL/GenBank/DDBJ whole genome shotgun (WGS) entry which is preliminary data.</text>
</comment>
<keyword evidence="6" id="KW-0804">Transcription</keyword>
<evidence type="ECO:0000256" key="3">
    <source>
        <dbReference type="ARBA" id="ARBA00022771"/>
    </source>
</evidence>
<dbReference type="PANTHER" id="PTHR46179:SF13">
    <property type="entry name" value="C2H2-TYPE DOMAIN-CONTAINING PROTEIN"/>
    <property type="match status" value="1"/>
</dbReference>
<evidence type="ECO:0000256" key="8">
    <source>
        <dbReference type="PROSITE-ProRule" id="PRU00042"/>
    </source>
</evidence>
<reference evidence="11 12" key="1">
    <citation type="submission" date="2019-03" db="EMBL/GenBank/DDBJ databases">
        <title>Single cell metagenomics reveals metabolic interactions within the superorganism composed of flagellate Streblomastix strix and complex community of Bacteroidetes bacteria on its surface.</title>
        <authorList>
            <person name="Treitli S.C."/>
            <person name="Kolisko M."/>
            <person name="Husnik F."/>
            <person name="Keeling P."/>
            <person name="Hampl V."/>
        </authorList>
    </citation>
    <scope>NUCLEOTIDE SEQUENCE [LARGE SCALE GENOMIC DNA]</scope>
    <source>
        <strain evidence="11">ST1C</strain>
    </source>
</reference>
<feature type="domain" description="C2H2-type" evidence="10">
    <location>
        <begin position="43"/>
        <end position="73"/>
    </location>
</feature>
<keyword evidence="3 8" id="KW-0863">Zinc-finger</keyword>
<dbReference type="InterPro" id="IPR036236">
    <property type="entry name" value="Znf_C2H2_sf"/>
</dbReference>
<protein>
    <recommendedName>
        <fullName evidence="10">C2H2-type domain-containing protein</fullName>
    </recommendedName>
</protein>
<dbReference type="EMBL" id="SNRW01010804">
    <property type="protein sequence ID" value="KAA6376038.1"/>
    <property type="molecule type" value="Genomic_DNA"/>
</dbReference>
<dbReference type="SMART" id="SM00355">
    <property type="entry name" value="ZnF_C2H2"/>
    <property type="match status" value="4"/>
</dbReference>
<proteinExistence type="predicted"/>
<dbReference type="Proteomes" id="UP000324800">
    <property type="component" value="Unassembled WGS sequence"/>
</dbReference>
<evidence type="ECO:0000256" key="6">
    <source>
        <dbReference type="ARBA" id="ARBA00023163"/>
    </source>
</evidence>
<keyword evidence="4" id="KW-0862">Zinc</keyword>
<feature type="compositionally biased region" description="Basic residues" evidence="9">
    <location>
        <begin position="120"/>
        <end position="133"/>
    </location>
</feature>
<evidence type="ECO:0000313" key="12">
    <source>
        <dbReference type="Proteomes" id="UP000324800"/>
    </source>
</evidence>